<protein>
    <recommendedName>
        <fullName evidence="3">FlgN protein</fullName>
    </recommendedName>
</protein>
<gene>
    <name evidence="1" type="ORF">EDD59_101217</name>
</gene>
<dbReference type="OrthoDB" id="1907866at2"/>
<organism evidence="1 2">
    <name type="scientific">Muricomes intestini</name>
    <dbReference type="NCBI Taxonomy" id="1796634"/>
    <lineage>
        <taxon>Bacteria</taxon>
        <taxon>Bacillati</taxon>
        <taxon>Bacillota</taxon>
        <taxon>Clostridia</taxon>
        <taxon>Lachnospirales</taxon>
        <taxon>Lachnospiraceae</taxon>
        <taxon>Muricomes</taxon>
    </lineage>
</organism>
<comment type="caution">
    <text evidence="1">The sequence shown here is derived from an EMBL/GenBank/DDBJ whole genome shotgun (WGS) entry which is preliminary data.</text>
</comment>
<name>A0A4V2USU5_9FIRM</name>
<sequence>MNEFQEVIQKLILLFRDLTAIESKMLEAARGEHIGLLENYMTKEQAFIMQLKGLEKEKDKAQAEAGYKRMSFREILEAQGEEERARFLPLFEELSREVQMFQEVHEDLTVIMEVNLRQINKKLDDTEGHIYSDNTLTGTSAPKSVTSRRV</sequence>
<evidence type="ECO:0000313" key="2">
    <source>
        <dbReference type="Proteomes" id="UP000295726"/>
    </source>
</evidence>
<evidence type="ECO:0008006" key="3">
    <source>
        <dbReference type="Google" id="ProtNLM"/>
    </source>
</evidence>
<dbReference type="EMBL" id="SLZZ01000001">
    <property type="protein sequence ID" value="TCS82808.1"/>
    <property type="molecule type" value="Genomic_DNA"/>
</dbReference>
<evidence type="ECO:0000313" key="1">
    <source>
        <dbReference type="EMBL" id="TCS82808.1"/>
    </source>
</evidence>
<proteinExistence type="predicted"/>
<dbReference type="Proteomes" id="UP000295726">
    <property type="component" value="Unassembled WGS sequence"/>
</dbReference>
<dbReference type="AlphaFoldDB" id="A0A4V2USU5"/>
<keyword evidence="2" id="KW-1185">Reference proteome</keyword>
<accession>A0A4V2USU5</accession>
<dbReference type="RefSeq" id="WP_132378011.1">
    <property type="nucleotide sequence ID" value="NZ_DAIPCY010000001.1"/>
</dbReference>
<reference evidence="1 2" key="1">
    <citation type="submission" date="2019-03" db="EMBL/GenBank/DDBJ databases">
        <title>Genomic Encyclopedia of Type Strains, Phase IV (KMG-IV): sequencing the most valuable type-strain genomes for metagenomic binning, comparative biology and taxonomic classification.</title>
        <authorList>
            <person name="Goeker M."/>
        </authorList>
    </citation>
    <scope>NUCLEOTIDE SEQUENCE [LARGE SCALE GENOMIC DNA]</scope>
    <source>
        <strain evidence="1 2">DSM 29489</strain>
    </source>
</reference>